<dbReference type="AlphaFoldDB" id="A0A3N6N4D8"/>
<dbReference type="PANTHER" id="PTHR30038:SF7">
    <property type="entry name" value="TUNGSTEN-CONTAINING GLYCERALDEHYDE-3-PHOSPHATE:FERREDOXIN OXIDOREDUCTASE"/>
    <property type="match status" value="1"/>
</dbReference>
<evidence type="ECO:0000256" key="1">
    <source>
        <dbReference type="ARBA" id="ARBA00001966"/>
    </source>
</evidence>
<dbReference type="InterPro" id="IPR013984">
    <property type="entry name" value="Ald_Fedxn_OxRdtase_dom2"/>
</dbReference>
<evidence type="ECO:0000256" key="2">
    <source>
        <dbReference type="ARBA" id="ARBA00011032"/>
    </source>
</evidence>
<evidence type="ECO:0000256" key="7">
    <source>
        <dbReference type="ARBA" id="ARBA00023014"/>
    </source>
</evidence>
<name>A0A3N6N4D8_NATCH</name>
<evidence type="ECO:0000256" key="3">
    <source>
        <dbReference type="ARBA" id="ARBA00022485"/>
    </source>
</evidence>
<evidence type="ECO:0000259" key="9">
    <source>
        <dbReference type="SMART" id="SM00790"/>
    </source>
</evidence>
<keyword evidence="6" id="KW-0408">Iron</keyword>
<dbReference type="InterPro" id="IPR001203">
    <property type="entry name" value="OxRdtase_Ald_Fedxn_C"/>
</dbReference>
<keyword evidence="4" id="KW-0479">Metal-binding</keyword>
<comment type="cofactor">
    <cofactor evidence="1">
        <name>[4Fe-4S] cluster</name>
        <dbReference type="ChEBI" id="CHEBI:49883"/>
    </cofactor>
</comment>
<dbReference type="InterPro" id="IPR036503">
    <property type="entry name" value="Ald_Fedxn_OxRdtase_N_sf"/>
</dbReference>
<dbReference type="SMART" id="SM00790">
    <property type="entry name" value="AFOR_N"/>
    <property type="match status" value="1"/>
</dbReference>
<dbReference type="Gene3D" id="3.60.9.10">
    <property type="entry name" value="Aldehyde ferredoxin oxidoreductase, N-terminal domain"/>
    <property type="match status" value="1"/>
</dbReference>
<dbReference type="PANTHER" id="PTHR30038">
    <property type="entry name" value="ALDEHYDE FERREDOXIN OXIDOREDUCTASE"/>
    <property type="match status" value="1"/>
</dbReference>
<organism evidence="10 11">
    <name type="scientific">Natrarchaeobius chitinivorans</name>
    <dbReference type="NCBI Taxonomy" id="1679083"/>
    <lineage>
        <taxon>Archaea</taxon>
        <taxon>Methanobacteriati</taxon>
        <taxon>Methanobacteriota</taxon>
        <taxon>Stenosarchaea group</taxon>
        <taxon>Halobacteria</taxon>
        <taxon>Halobacteriales</taxon>
        <taxon>Natrialbaceae</taxon>
        <taxon>Natrarchaeobius</taxon>
    </lineage>
</organism>
<dbReference type="OrthoDB" id="30771at2157"/>
<evidence type="ECO:0000256" key="5">
    <source>
        <dbReference type="ARBA" id="ARBA00023002"/>
    </source>
</evidence>
<dbReference type="Gene3D" id="1.10.569.10">
    <property type="entry name" value="Aldehyde Ferredoxin Oxidoreductase Protein, subunit A, domain 2"/>
    <property type="match status" value="1"/>
</dbReference>
<dbReference type="InterPro" id="IPR051919">
    <property type="entry name" value="W-dependent_AOR"/>
</dbReference>
<reference evidence="10 11" key="1">
    <citation type="submission" date="2018-10" db="EMBL/GenBank/DDBJ databases">
        <title>Natrarchaeobius chitinivorans gen. nov., sp. nov., and Natrarchaeobius haloalkaliphilus sp. nov., alkaliphilic, chitin-utilizing haloarchaea from hypersaline alkaline lakes.</title>
        <authorList>
            <person name="Sorokin D.Y."/>
            <person name="Elcheninov A.G."/>
            <person name="Kostrikina N.A."/>
            <person name="Bale N.J."/>
            <person name="Sinninghe Damste J.S."/>
            <person name="Khijniak T.V."/>
            <person name="Kublanov I.V."/>
            <person name="Toshchakov S.V."/>
        </authorList>
    </citation>
    <scope>NUCLEOTIDE SEQUENCE [LARGE SCALE GENOMIC DNA]</scope>
    <source>
        <strain evidence="10 11">AArcht7</strain>
    </source>
</reference>
<dbReference type="InterPro" id="IPR013983">
    <property type="entry name" value="Ald_Fedxn_OxRdtase_N"/>
</dbReference>
<feature type="domain" description="Aldehyde ferredoxin oxidoreductase N-terminal" evidence="9">
    <location>
        <begin position="5"/>
        <end position="206"/>
    </location>
</feature>
<dbReference type="GO" id="GO:0046872">
    <property type="term" value="F:metal ion binding"/>
    <property type="evidence" value="ECO:0007669"/>
    <property type="project" value="UniProtKB-KW"/>
</dbReference>
<keyword evidence="5" id="KW-0560">Oxidoreductase</keyword>
<proteinExistence type="inferred from homology"/>
<dbReference type="InterPro" id="IPR013985">
    <property type="entry name" value="Ald_Fedxn_OxRdtase_dom3"/>
</dbReference>
<protein>
    <submittedName>
        <fullName evidence="10">Aldehyde ferredoxin oxidoreductase</fullName>
    </submittedName>
</protein>
<sequence>MLHATGSLLTIDVGDRSVTTTDIDDELAAFIGGRGVATKLAHDRIPFDADPLGADNRLYFASGPLQQSNMSFTGRMSLTGLSPLTDGLLSSNAGGYLSRNFVATGHSVVEIVGESDELLAIHVTDEGVEFEPVPELEDAGVPAVTDAMNDRHGLESEHLVTIGPAGERVVRFASVMTYDERAFGRGGLGAVMGAKSVKCISFDGDSAPALELPNEDLHMEVHREAATSDDIMRRQGTTNLTEFLNDEFSLPTRYYSELEFEGAADIGGNAVEEKKYEKAACSVCAFACKLPTRDEETGLETEGPEFETVFSFGSNCGVDDVVDVMKSNELCDRYGMDTISCGVTVAAYLAANDEFGNAELVHDLVEQIAFREGDGDLLAEGVARIHDELGVENWAIKGLEHAAHDGRVVQGQGLSYAVANRGGDHMYSTTMIPEYHGKIDPEGTAGKAEHVIRNENLNALRDSGIICQFGVGRAVEDDRFERLFDADFQDLLSVGSRVVELERHFNNQRGFDGEDDWVPYDLPDLESSLQEYYDERGWNDDGTVPADRVDAIAGSD</sequence>
<dbReference type="InterPro" id="IPR036021">
    <property type="entry name" value="Tungsten_al_ferr_oxy-like_C"/>
</dbReference>
<dbReference type="Pfam" id="PF02730">
    <property type="entry name" value="AFOR_N"/>
    <property type="match status" value="1"/>
</dbReference>
<evidence type="ECO:0000256" key="8">
    <source>
        <dbReference type="ARBA" id="ARBA00049934"/>
    </source>
</evidence>
<dbReference type="SUPFAM" id="SSF56228">
    <property type="entry name" value="Aldehyde ferredoxin oxidoreductase, N-terminal domain"/>
    <property type="match status" value="1"/>
</dbReference>
<evidence type="ECO:0000256" key="6">
    <source>
        <dbReference type="ARBA" id="ARBA00023004"/>
    </source>
</evidence>
<evidence type="ECO:0000313" key="10">
    <source>
        <dbReference type="EMBL" id="RQH02617.1"/>
    </source>
</evidence>
<keyword evidence="7" id="KW-0411">Iron-sulfur</keyword>
<dbReference type="Gene3D" id="1.10.599.10">
    <property type="entry name" value="Aldehyde Ferredoxin Oxidoreductase Protein, subunit A, domain 3"/>
    <property type="match status" value="1"/>
</dbReference>
<evidence type="ECO:0000256" key="4">
    <source>
        <dbReference type="ARBA" id="ARBA00022723"/>
    </source>
</evidence>
<comment type="similarity">
    <text evidence="2">Belongs to the AOR/FOR family.</text>
</comment>
<evidence type="ECO:0000313" key="11">
    <source>
        <dbReference type="Proteomes" id="UP000281431"/>
    </source>
</evidence>
<dbReference type="SUPFAM" id="SSF48310">
    <property type="entry name" value="Aldehyde ferredoxin oxidoreductase, C-terminal domains"/>
    <property type="match status" value="1"/>
</dbReference>
<dbReference type="Pfam" id="PF01314">
    <property type="entry name" value="AFOR_C"/>
    <property type="match status" value="1"/>
</dbReference>
<dbReference type="EMBL" id="REFZ01000002">
    <property type="protein sequence ID" value="RQH02617.1"/>
    <property type="molecule type" value="Genomic_DNA"/>
</dbReference>
<comment type="cofactor">
    <cofactor evidence="8">
        <name>tungstopterin</name>
        <dbReference type="ChEBI" id="CHEBI:30402"/>
    </cofactor>
</comment>
<dbReference type="GO" id="GO:0016625">
    <property type="term" value="F:oxidoreductase activity, acting on the aldehyde or oxo group of donors, iron-sulfur protein as acceptor"/>
    <property type="evidence" value="ECO:0007669"/>
    <property type="project" value="InterPro"/>
</dbReference>
<accession>A0A3N6N4D8</accession>
<dbReference type="Proteomes" id="UP000281431">
    <property type="component" value="Unassembled WGS sequence"/>
</dbReference>
<keyword evidence="3" id="KW-0004">4Fe-4S</keyword>
<gene>
    <name evidence="10" type="ORF">EA472_04790</name>
</gene>
<keyword evidence="11" id="KW-1185">Reference proteome</keyword>
<dbReference type="GO" id="GO:0051539">
    <property type="term" value="F:4 iron, 4 sulfur cluster binding"/>
    <property type="evidence" value="ECO:0007669"/>
    <property type="project" value="UniProtKB-KW"/>
</dbReference>
<dbReference type="GO" id="GO:0009055">
    <property type="term" value="F:electron transfer activity"/>
    <property type="evidence" value="ECO:0007669"/>
    <property type="project" value="InterPro"/>
</dbReference>
<comment type="caution">
    <text evidence="10">The sequence shown here is derived from an EMBL/GenBank/DDBJ whole genome shotgun (WGS) entry which is preliminary data.</text>
</comment>